<evidence type="ECO:0000256" key="9">
    <source>
        <dbReference type="ARBA" id="ARBA00023136"/>
    </source>
</evidence>
<keyword evidence="4 11" id="KW-0812">Transmembrane</keyword>
<comment type="subcellular location">
    <subcellularLocation>
        <location evidence="1">Membrane</location>
        <topology evidence="1">Multi-pass membrane protein</topology>
    </subcellularLocation>
</comment>
<feature type="domain" description="Potassium channel" evidence="12">
    <location>
        <begin position="36"/>
        <end position="106"/>
    </location>
</feature>
<proteinExistence type="predicted"/>
<keyword evidence="9 11" id="KW-0472">Membrane</keyword>
<name>A0A533I864_PARDE</name>
<evidence type="ECO:0000256" key="1">
    <source>
        <dbReference type="ARBA" id="ARBA00004141"/>
    </source>
</evidence>
<dbReference type="PANTHER" id="PTHR10027">
    <property type="entry name" value="CALCIUM-ACTIVATED POTASSIUM CHANNEL ALPHA CHAIN"/>
    <property type="match status" value="1"/>
</dbReference>
<dbReference type="PANTHER" id="PTHR10027:SF10">
    <property type="entry name" value="SLOWPOKE 2, ISOFORM D"/>
    <property type="match status" value="1"/>
</dbReference>
<protein>
    <submittedName>
        <fullName evidence="13">Two pore domain potassium channel family protein</fullName>
    </submittedName>
</protein>
<evidence type="ECO:0000256" key="7">
    <source>
        <dbReference type="ARBA" id="ARBA00022989"/>
    </source>
</evidence>
<evidence type="ECO:0000256" key="6">
    <source>
        <dbReference type="ARBA" id="ARBA00022958"/>
    </source>
</evidence>
<evidence type="ECO:0000256" key="10">
    <source>
        <dbReference type="ARBA" id="ARBA00023303"/>
    </source>
</evidence>
<evidence type="ECO:0000256" key="5">
    <source>
        <dbReference type="ARBA" id="ARBA00022826"/>
    </source>
</evidence>
<dbReference type="GO" id="GO:0005267">
    <property type="term" value="F:potassium channel activity"/>
    <property type="evidence" value="ECO:0007669"/>
    <property type="project" value="UniProtKB-KW"/>
</dbReference>
<evidence type="ECO:0000256" key="11">
    <source>
        <dbReference type="SAM" id="Phobius"/>
    </source>
</evidence>
<feature type="transmembrane region" description="Helical" evidence="11">
    <location>
        <begin position="28"/>
        <end position="46"/>
    </location>
</feature>
<organism evidence="13 14">
    <name type="scientific">Paracoccus denitrificans</name>
    <dbReference type="NCBI Taxonomy" id="266"/>
    <lineage>
        <taxon>Bacteria</taxon>
        <taxon>Pseudomonadati</taxon>
        <taxon>Pseudomonadota</taxon>
        <taxon>Alphaproteobacteria</taxon>
        <taxon>Rhodobacterales</taxon>
        <taxon>Paracoccaceae</taxon>
        <taxon>Paracoccus</taxon>
    </lineage>
</organism>
<evidence type="ECO:0000259" key="12">
    <source>
        <dbReference type="Pfam" id="PF07885"/>
    </source>
</evidence>
<keyword evidence="2" id="KW-0813">Transport</keyword>
<evidence type="ECO:0000313" key="13">
    <source>
        <dbReference type="EMBL" id="TKW66012.1"/>
    </source>
</evidence>
<keyword evidence="7 11" id="KW-1133">Transmembrane helix</keyword>
<dbReference type="AlphaFoldDB" id="A0A533I864"/>
<keyword evidence="8" id="KW-0406">Ion transport</keyword>
<evidence type="ECO:0000256" key="8">
    <source>
        <dbReference type="ARBA" id="ARBA00023065"/>
    </source>
</evidence>
<evidence type="ECO:0000256" key="2">
    <source>
        <dbReference type="ARBA" id="ARBA00022448"/>
    </source>
</evidence>
<gene>
    <name evidence="13" type="ORF">DI616_12780</name>
</gene>
<reference evidence="13 14" key="1">
    <citation type="journal article" date="2017" name="Nat. Commun.">
        <title>In situ click chemistry generation of cyclooxygenase-2 inhibitors.</title>
        <authorList>
            <person name="Bhardwaj A."/>
            <person name="Kaur J."/>
            <person name="Wuest M."/>
            <person name="Wuest F."/>
        </authorList>
    </citation>
    <scope>NUCLEOTIDE SEQUENCE [LARGE SCALE GENOMIC DNA]</scope>
    <source>
        <strain evidence="13">S2_012_000_R3_94</strain>
    </source>
</reference>
<dbReference type="SUPFAM" id="SSF81324">
    <property type="entry name" value="Voltage-gated potassium channels"/>
    <property type="match status" value="1"/>
</dbReference>
<evidence type="ECO:0000313" key="14">
    <source>
        <dbReference type="Proteomes" id="UP000315344"/>
    </source>
</evidence>
<sequence>MASPIKDIGGGLRDVLGGISQAFRNKQVQFLAGLTALLILIATGFYHLVEGWGWIDAFYFSVITISTVGYGDFAPKTDIGKLFTSGYVLCGLGVFVTTATAIGDSIVSRARRGRDEG</sequence>
<accession>A0A533I864</accession>
<keyword evidence="5" id="KW-0631">Potassium channel</keyword>
<dbReference type="InterPro" id="IPR003280">
    <property type="entry name" value="2pore_dom_K_chnl"/>
</dbReference>
<feature type="transmembrane region" description="Helical" evidence="11">
    <location>
        <begin position="82"/>
        <end position="102"/>
    </location>
</feature>
<keyword evidence="6" id="KW-0630">Potassium</keyword>
<evidence type="ECO:0000256" key="4">
    <source>
        <dbReference type="ARBA" id="ARBA00022692"/>
    </source>
</evidence>
<dbReference type="GO" id="GO:0016020">
    <property type="term" value="C:membrane"/>
    <property type="evidence" value="ECO:0007669"/>
    <property type="project" value="UniProtKB-SubCell"/>
</dbReference>
<dbReference type="Pfam" id="PF07885">
    <property type="entry name" value="Ion_trans_2"/>
    <property type="match status" value="1"/>
</dbReference>
<evidence type="ECO:0000256" key="3">
    <source>
        <dbReference type="ARBA" id="ARBA00022538"/>
    </source>
</evidence>
<keyword evidence="10 13" id="KW-0407">Ion channel</keyword>
<comment type="caution">
    <text evidence="13">The sequence shown here is derived from an EMBL/GenBank/DDBJ whole genome shotgun (WGS) entry which is preliminary data.</text>
</comment>
<keyword evidence="3" id="KW-0633">Potassium transport</keyword>
<dbReference type="InterPro" id="IPR047871">
    <property type="entry name" value="K_chnl_Slo-like"/>
</dbReference>
<dbReference type="EMBL" id="VAFL01000009">
    <property type="protein sequence ID" value="TKW66012.1"/>
    <property type="molecule type" value="Genomic_DNA"/>
</dbReference>
<dbReference type="InterPro" id="IPR013099">
    <property type="entry name" value="K_chnl_dom"/>
</dbReference>
<dbReference type="PRINTS" id="PR01333">
    <property type="entry name" value="2POREKCHANEL"/>
</dbReference>
<dbReference type="Gene3D" id="1.10.287.70">
    <property type="match status" value="1"/>
</dbReference>
<dbReference type="Proteomes" id="UP000315344">
    <property type="component" value="Unassembled WGS sequence"/>
</dbReference>